<dbReference type="EMBL" id="PUJY01000084">
    <property type="protein sequence ID" value="TDB44042.1"/>
    <property type="molecule type" value="Genomic_DNA"/>
</dbReference>
<proteinExistence type="predicted"/>
<reference evidence="2 3" key="1">
    <citation type="journal article" date="2019" name="Int. J. Syst. Evol. Microbiol.">
        <title>Photorhabdus khanii subsp. guanajuatensis subsp. nov., isolated from Heterorhabditis atacamensis, and Photorhabdus luminescens subsp. mexicana subsp. nov., isolated from Heterorhabditis mexicana entomopathogenic nematodes.</title>
        <authorList>
            <person name="Machado R.A.R."/>
            <person name="Bruno P."/>
            <person name="Arce C.C.M."/>
            <person name="Liechti N."/>
            <person name="Kohler A."/>
            <person name="Bernal J."/>
            <person name="Bruggmann R."/>
            <person name="Turlings T.C.J."/>
        </authorList>
    </citation>
    <scope>NUCLEOTIDE SEQUENCE [LARGE SCALE GENOMIC DNA]</scope>
    <source>
        <strain evidence="2 3">MEX20-17</strain>
    </source>
</reference>
<dbReference type="GO" id="GO:0003677">
    <property type="term" value="F:DNA binding"/>
    <property type="evidence" value="ECO:0007669"/>
    <property type="project" value="InterPro"/>
</dbReference>
<dbReference type="AlphaFoldDB" id="A0A4R4ITZ0"/>
<sequence length="143" mass="16883">MITVQRCGDISAMRRDHIFDNHLHIEQEKTGQKIALPLDLYSAELDLDLRTVIDMCPGKDYLLSDRRVNPWSLSVWFAHARDIAYSLESWEGNPPPSFYEQRSLSERLYREHHINMPAFFMVILNKQLLSRLAKSRFVMHLRL</sequence>
<name>A0A4R4ITZ0_9GAMM</name>
<dbReference type="Proteomes" id="UP000295598">
    <property type="component" value="Unassembled WGS sequence"/>
</dbReference>
<gene>
    <name evidence="2" type="ORF">C5467_23160</name>
</gene>
<dbReference type="InterPro" id="IPR013762">
    <property type="entry name" value="Integrase-like_cat_sf"/>
</dbReference>
<organism evidence="2 3">
    <name type="scientific">Photorhabdus khanii subsp. guanajuatensis</name>
    <dbReference type="NCBI Taxonomy" id="2100166"/>
    <lineage>
        <taxon>Bacteria</taxon>
        <taxon>Pseudomonadati</taxon>
        <taxon>Pseudomonadota</taxon>
        <taxon>Gammaproteobacteria</taxon>
        <taxon>Enterobacterales</taxon>
        <taxon>Morganellaceae</taxon>
        <taxon>Photorhabdus</taxon>
    </lineage>
</organism>
<evidence type="ECO:0000313" key="2">
    <source>
        <dbReference type="EMBL" id="TDB44042.1"/>
    </source>
</evidence>
<protein>
    <submittedName>
        <fullName evidence="2">Uncharacterized protein</fullName>
    </submittedName>
</protein>
<dbReference type="SUPFAM" id="SSF56349">
    <property type="entry name" value="DNA breaking-rejoining enzymes"/>
    <property type="match status" value="1"/>
</dbReference>
<dbReference type="Gene3D" id="1.10.443.10">
    <property type="entry name" value="Intergrase catalytic core"/>
    <property type="match status" value="1"/>
</dbReference>
<dbReference type="GO" id="GO:0006310">
    <property type="term" value="P:DNA recombination"/>
    <property type="evidence" value="ECO:0007669"/>
    <property type="project" value="UniProtKB-KW"/>
</dbReference>
<evidence type="ECO:0000313" key="3">
    <source>
        <dbReference type="Proteomes" id="UP000295598"/>
    </source>
</evidence>
<dbReference type="InterPro" id="IPR011010">
    <property type="entry name" value="DNA_brk_join_enz"/>
</dbReference>
<evidence type="ECO:0000256" key="1">
    <source>
        <dbReference type="ARBA" id="ARBA00023172"/>
    </source>
</evidence>
<accession>A0A4R4ITZ0</accession>
<comment type="caution">
    <text evidence="2">The sequence shown here is derived from an EMBL/GenBank/DDBJ whole genome shotgun (WGS) entry which is preliminary data.</text>
</comment>
<dbReference type="GO" id="GO:0015074">
    <property type="term" value="P:DNA integration"/>
    <property type="evidence" value="ECO:0007669"/>
    <property type="project" value="InterPro"/>
</dbReference>
<keyword evidence="1" id="KW-0233">DNA recombination</keyword>